<sequence>MENNKPTTGKFALNYGALLGGISVVFILMLYSMDMHYQGGGMVIGVTVVLSLAVVILGMIQFKKANNGFMSFGQGLKVGVGISLVAGVIGIIMNQIMQGVIDPEMMDKAIEFQKGTMMEAGMTSDQIDAQLKMGESFRTPMMQIMFGLLFSIVFGFIYSLIPALILKKTETNQ</sequence>
<keyword evidence="1" id="KW-0812">Transmembrane</keyword>
<feature type="transmembrane region" description="Helical" evidence="1">
    <location>
        <begin position="37"/>
        <end position="57"/>
    </location>
</feature>
<dbReference type="EMBL" id="JBEWYP010000001">
    <property type="protein sequence ID" value="MET7027811.1"/>
    <property type="molecule type" value="Genomic_DNA"/>
</dbReference>
<feature type="transmembrane region" description="Helical" evidence="1">
    <location>
        <begin position="144"/>
        <end position="166"/>
    </location>
</feature>
<feature type="transmembrane region" description="Helical" evidence="1">
    <location>
        <begin position="78"/>
        <end position="97"/>
    </location>
</feature>
<keyword evidence="3" id="KW-1185">Reference proteome</keyword>
<organism evidence="2 3">
    <name type="scientific">Sediminicola luteus</name>
    <dbReference type="NCBI Taxonomy" id="319238"/>
    <lineage>
        <taxon>Bacteria</taxon>
        <taxon>Pseudomonadati</taxon>
        <taxon>Bacteroidota</taxon>
        <taxon>Flavobacteriia</taxon>
        <taxon>Flavobacteriales</taxon>
        <taxon>Flavobacteriaceae</taxon>
        <taxon>Sediminicola</taxon>
    </lineage>
</organism>
<reference evidence="2 3" key="1">
    <citation type="submission" date="2024-07" db="EMBL/GenBank/DDBJ databases">
        <title>The genome sequence of type strain Sediminicola luteus GDMCC 1.2596T.</title>
        <authorList>
            <person name="Liu Y."/>
        </authorList>
    </citation>
    <scope>NUCLEOTIDE SEQUENCE [LARGE SCALE GENOMIC DNA]</scope>
    <source>
        <strain evidence="2 3">GDMCC 1.2596</strain>
    </source>
</reference>
<accession>A0ABV2TRD2</accession>
<proteinExistence type="predicted"/>
<name>A0ABV2TRD2_9FLAO</name>
<dbReference type="InterPro" id="IPR025250">
    <property type="entry name" value="DUF4199"/>
</dbReference>
<evidence type="ECO:0000313" key="2">
    <source>
        <dbReference type="EMBL" id="MET7027811.1"/>
    </source>
</evidence>
<gene>
    <name evidence="2" type="ORF">ABXZ32_00300</name>
</gene>
<evidence type="ECO:0000313" key="3">
    <source>
        <dbReference type="Proteomes" id="UP001549773"/>
    </source>
</evidence>
<keyword evidence="1" id="KW-0472">Membrane</keyword>
<comment type="caution">
    <text evidence="2">The sequence shown here is derived from an EMBL/GenBank/DDBJ whole genome shotgun (WGS) entry which is preliminary data.</text>
</comment>
<keyword evidence="1" id="KW-1133">Transmembrane helix</keyword>
<dbReference type="Proteomes" id="UP001549773">
    <property type="component" value="Unassembled WGS sequence"/>
</dbReference>
<dbReference type="RefSeq" id="WP_354616696.1">
    <property type="nucleotide sequence ID" value="NZ_JBEWYP010000001.1"/>
</dbReference>
<evidence type="ECO:0000256" key="1">
    <source>
        <dbReference type="SAM" id="Phobius"/>
    </source>
</evidence>
<protein>
    <submittedName>
        <fullName evidence="2">DUF4199 domain-containing protein</fullName>
    </submittedName>
</protein>
<dbReference type="Pfam" id="PF13858">
    <property type="entry name" value="DUF4199"/>
    <property type="match status" value="1"/>
</dbReference>
<feature type="transmembrane region" description="Helical" evidence="1">
    <location>
        <begin position="12"/>
        <end position="31"/>
    </location>
</feature>